<dbReference type="RefSeq" id="WP_048555212.1">
    <property type="nucleotide sequence ID" value="NZ_HF570958.1"/>
</dbReference>
<name>A0A077LWC8_9MICO</name>
<feature type="transmembrane region" description="Helical" evidence="1">
    <location>
        <begin position="7"/>
        <end position="28"/>
    </location>
</feature>
<reference evidence="2 3" key="1">
    <citation type="journal article" date="2013" name="ISME J.">
        <title>A metabolic model for members of the genus Tetrasphaera involved in enhanced biological phosphorus removal.</title>
        <authorList>
            <person name="Kristiansen R."/>
            <person name="Nguyen H.T.T."/>
            <person name="Saunders A.M."/>
            <person name="Nielsen J.L."/>
            <person name="Wimmer R."/>
            <person name="Le V.Q."/>
            <person name="McIlroy S.J."/>
            <person name="Petrovski S."/>
            <person name="Seviour R.J."/>
            <person name="Calteau A."/>
            <person name="Nielsen K.L."/>
            <person name="Nielsen P.H."/>
        </authorList>
    </citation>
    <scope>NUCLEOTIDE SEQUENCE [LARGE SCALE GENOMIC DNA]</scope>
    <source>
        <strain evidence="2 3">T1-X7</strain>
    </source>
</reference>
<dbReference type="Proteomes" id="UP000035721">
    <property type="component" value="Unassembled WGS sequence"/>
</dbReference>
<dbReference type="InterPro" id="IPR019662">
    <property type="entry name" value="DUF2516"/>
</dbReference>
<dbReference type="EMBL" id="CAJB01000186">
    <property type="protein sequence ID" value="CCH78243.1"/>
    <property type="molecule type" value="Genomic_DNA"/>
</dbReference>
<organism evidence="2 3">
    <name type="scientific">Nostocoides japonicum T1-X7</name>
    <dbReference type="NCBI Taxonomy" id="1194083"/>
    <lineage>
        <taxon>Bacteria</taxon>
        <taxon>Bacillati</taxon>
        <taxon>Actinomycetota</taxon>
        <taxon>Actinomycetes</taxon>
        <taxon>Micrococcales</taxon>
        <taxon>Intrasporangiaceae</taxon>
        <taxon>Nostocoides</taxon>
    </lineage>
</organism>
<dbReference type="Pfam" id="PF10724">
    <property type="entry name" value="DUF2516"/>
    <property type="match status" value="1"/>
</dbReference>
<evidence type="ECO:0000313" key="3">
    <source>
        <dbReference type="Proteomes" id="UP000035721"/>
    </source>
</evidence>
<dbReference type="STRING" id="1194083.BN12_2660010"/>
<comment type="caution">
    <text evidence="2">The sequence shown here is derived from an EMBL/GenBank/DDBJ whole genome shotgun (WGS) entry which is preliminary data.</text>
</comment>
<keyword evidence="3" id="KW-1185">Reference proteome</keyword>
<sequence length="107" mass="11182">MGVIGNAQSWVLLVLGVAALGVEIFAFVDALRHSTQAYPAAGKRTKPFWLAITGVCLAVGFLTFRGVLSIFGIVAFVGAAVYLADVRPALRQVTGKGSNSSGPYGPW</sequence>
<dbReference type="AlphaFoldDB" id="A0A077LWC8"/>
<keyword evidence="1" id="KW-0472">Membrane</keyword>
<feature type="transmembrane region" description="Helical" evidence="1">
    <location>
        <begin position="48"/>
        <end position="81"/>
    </location>
</feature>
<accession>A0A077LWC8</accession>
<evidence type="ECO:0000256" key="1">
    <source>
        <dbReference type="SAM" id="Phobius"/>
    </source>
</evidence>
<dbReference type="OrthoDB" id="4774469at2"/>
<gene>
    <name evidence="2" type="ORF">BN12_2660010</name>
</gene>
<keyword evidence="1" id="KW-1133">Transmembrane helix</keyword>
<evidence type="ECO:0000313" key="2">
    <source>
        <dbReference type="EMBL" id="CCH78243.1"/>
    </source>
</evidence>
<proteinExistence type="predicted"/>
<evidence type="ECO:0008006" key="4">
    <source>
        <dbReference type="Google" id="ProtNLM"/>
    </source>
</evidence>
<protein>
    <recommendedName>
        <fullName evidence="4">Integral membrane protein</fullName>
    </recommendedName>
</protein>
<keyword evidence="1" id="KW-0812">Transmembrane</keyword>